<dbReference type="EMBL" id="BEYU01000019">
    <property type="protein sequence ID" value="GBG26231.1"/>
    <property type="molecule type" value="Genomic_DNA"/>
</dbReference>
<evidence type="ECO:0000313" key="2">
    <source>
        <dbReference type="Proteomes" id="UP000241890"/>
    </source>
</evidence>
<comment type="caution">
    <text evidence="1">The sequence shown here is derived from an EMBL/GenBank/DDBJ whole genome shotgun (WGS) entry which is preliminary data.</text>
</comment>
<accession>A0A2R5GDH0</accession>
<evidence type="ECO:0000313" key="1">
    <source>
        <dbReference type="EMBL" id="GBG26231.1"/>
    </source>
</evidence>
<dbReference type="AlphaFoldDB" id="A0A2R5GDH0"/>
<sequence length="76" mass="8702">MFLFNDVKAESTTEVLVVPDEDASVMELMSYNYKRLMTDYFGEGEERANNLKLLKNFTFFALSVLAMNQSGHRLAV</sequence>
<name>A0A2R5GDH0_9STRA</name>
<gene>
    <name evidence="1" type="ORF">FCC1311_024522</name>
</gene>
<keyword evidence="2" id="KW-1185">Reference proteome</keyword>
<protein>
    <submittedName>
        <fullName evidence="1">Uncharacterized protein</fullName>
    </submittedName>
</protein>
<proteinExistence type="predicted"/>
<reference evidence="1 2" key="1">
    <citation type="submission" date="2017-12" db="EMBL/GenBank/DDBJ databases">
        <title>Sequencing, de novo assembly and annotation of complete genome of a new Thraustochytrid species, strain FCC1311.</title>
        <authorList>
            <person name="Sedici K."/>
            <person name="Godart F."/>
            <person name="Aiese Cigliano R."/>
            <person name="Sanseverino W."/>
            <person name="Barakat M."/>
            <person name="Ortet P."/>
            <person name="Marechal E."/>
            <person name="Cagnac O."/>
            <person name="Amato A."/>
        </authorList>
    </citation>
    <scope>NUCLEOTIDE SEQUENCE [LARGE SCALE GENOMIC DNA]</scope>
</reference>
<dbReference type="InParanoid" id="A0A2R5GDH0"/>
<organism evidence="1 2">
    <name type="scientific">Hondaea fermentalgiana</name>
    <dbReference type="NCBI Taxonomy" id="2315210"/>
    <lineage>
        <taxon>Eukaryota</taxon>
        <taxon>Sar</taxon>
        <taxon>Stramenopiles</taxon>
        <taxon>Bigyra</taxon>
        <taxon>Labyrinthulomycetes</taxon>
        <taxon>Thraustochytrida</taxon>
        <taxon>Thraustochytriidae</taxon>
        <taxon>Hondaea</taxon>
    </lineage>
</organism>
<dbReference type="Proteomes" id="UP000241890">
    <property type="component" value="Unassembled WGS sequence"/>
</dbReference>